<gene>
    <name evidence="2" type="ORF">JDN41_14110</name>
</gene>
<dbReference type="AlphaFoldDB" id="A0A8I1GGD7"/>
<dbReference type="NCBIfam" id="TIGR01444">
    <property type="entry name" value="fkbM_fam"/>
    <property type="match status" value="1"/>
</dbReference>
<evidence type="ECO:0000313" key="3">
    <source>
        <dbReference type="Proteomes" id="UP000623250"/>
    </source>
</evidence>
<dbReference type="Gene3D" id="3.40.50.150">
    <property type="entry name" value="Vaccinia Virus protein VP39"/>
    <property type="match status" value="1"/>
</dbReference>
<keyword evidence="2" id="KW-0489">Methyltransferase</keyword>
<protein>
    <submittedName>
        <fullName evidence="2">FkbM family methyltransferase</fullName>
    </submittedName>
</protein>
<keyword evidence="3" id="KW-1185">Reference proteome</keyword>
<comment type="caution">
    <text evidence="2">The sequence shown here is derived from an EMBL/GenBank/DDBJ whole genome shotgun (WGS) entry which is preliminary data.</text>
</comment>
<feature type="domain" description="Methyltransferase FkbM" evidence="1">
    <location>
        <begin position="46"/>
        <end position="183"/>
    </location>
</feature>
<organism evidence="2 3">
    <name type="scientific">Rhodomicrobium udaipurense</name>
    <dbReference type="NCBI Taxonomy" id="1202716"/>
    <lineage>
        <taxon>Bacteria</taxon>
        <taxon>Pseudomonadati</taxon>
        <taxon>Pseudomonadota</taxon>
        <taxon>Alphaproteobacteria</taxon>
        <taxon>Hyphomicrobiales</taxon>
        <taxon>Hyphomicrobiaceae</taxon>
        <taxon>Rhodomicrobium</taxon>
    </lineage>
</organism>
<dbReference type="GO" id="GO:0032259">
    <property type="term" value="P:methylation"/>
    <property type="evidence" value="ECO:0007669"/>
    <property type="project" value="UniProtKB-KW"/>
</dbReference>
<dbReference type="InterPro" id="IPR006342">
    <property type="entry name" value="FkbM_mtfrase"/>
</dbReference>
<sequence length="251" mass="28386">MQNYLKRAVRKAGRLAVVDTAYLYSRHEQVHLKRIFREFDVDLVIDVGANRGQYATMLRQRVGYKGAIVSVEPIPDLVEHLRHISRDDPLWFVEPVVLGDRHGPHTFHIMADSQCSSLNEPSFAETDAFREQLAVSDSITVQGETLDSLFDRWSQKIGARNPFLKLDTQGSDLAILSAAPDTLPKLIGFQSELSIKRLYENTLPMEEALLKYKALGFDISALVPNNAGHFPYLVEIDCIMLRRGLRNITHG</sequence>
<dbReference type="GO" id="GO:0008171">
    <property type="term" value="F:O-methyltransferase activity"/>
    <property type="evidence" value="ECO:0007669"/>
    <property type="project" value="TreeGrafter"/>
</dbReference>
<reference evidence="2 3" key="1">
    <citation type="submission" date="2020-12" db="EMBL/GenBank/DDBJ databases">
        <title>Revised draft genomes of Rhodomicrobium vannielii ATCC 17100 and Rhodomicrobium udaipurense JA643.</title>
        <authorList>
            <person name="Conners E.M."/>
            <person name="Davenport E.J."/>
            <person name="Bose A."/>
        </authorList>
    </citation>
    <scope>NUCLEOTIDE SEQUENCE [LARGE SCALE GENOMIC DNA]</scope>
    <source>
        <strain evidence="2 3">JA643</strain>
    </source>
</reference>
<dbReference type="InterPro" id="IPR053188">
    <property type="entry name" value="FkbM_Methyltransferase"/>
</dbReference>
<proteinExistence type="predicted"/>
<dbReference type="PANTHER" id="PTHR36973">
    <property type="entry name" value="SLL1456 PROTEIN-RELATED"/>
    <property type="match status" value="1"/>
</dbReference>
<dbReference type="EMBL" id="JAEMUK010000080">
    <property type="protein sequence ID" value="MBJ7544684.1"/>
    <property type="molecule type" value="Genomic_DNA"/>
</dbReference>
<evidence type="ECO:0000313" key="2">
    <source>
        <dbReference type="EMBL" id="MBJ7544684.1"/>
    </source>
</evidence>
<evidence type="ECO:0000259" key="1">
    <source>
        <dbReference type="Pfam" id="PF05050"/>
    </source>
</evidence>
<dbReference type="Proteomes" id="UP000623250">
    <property type="component" value="Unassembled WGS sequence"/>
</dbReference>
<dbReference type="SUPFAM" id="SSF53335">
    <property type="entry name" value="S-adenosyl-L-methionine-dependent methyltransferases"/>
    <property type="match status" value="1"/>
</dbReference>
<keyword evidence="2" id="KW-0808">Transferase</keyword>
<dbReference type="PANTHER" id="PTHR36973:SF4">
    <property type="entry name" value="NODULATION PROTEIN"/>
    <property type="match status" value="1"/>
</dbReference>
<accession>A0A8I1GGD7</accession>
<dbReference type="Pfam" id="PF05050">
    <property type="entry name" value="Methyltransf_21"/>
    <property type="match status" value="1"/>
</dbReference>
<name>A0A8I1GGD7_9HYPH</name>
<dbReference type="InterPro" id="IPR029063">
    <property type="entry name" value="SAM-dependent_MTases_sf"/>
</dbReference>
<dbReference type="RefSeq" id="WP_081796872.1">
    <property type="nucleotide sequence ID" value="NZ_JAEMUK010000080.1"/>
</dbReference>